<dbReference type="PANTHER" id="PTHR42852">
    <property type="entry name" value="THIOL:DISULFIDE INTERCHANGE PROTEIN DSBE"/>
    <property type="match status" value="1"/>
</dbReference>
<comment type="caution">
    <text evidence="3">The sequence shown here is derived from an EMBL/GenBank/DDBJ whole genome shotgun (WGS) entry which is preliminary data.</text>
</comment>
<sequence length="337" mass="37598">MKQISSTLLLLLTLVLVSCGTDGHHFKIEGRLINLNQGEFYVYSPDGGLAGVDTIKVDGGRFVYDMPCEQPCVLVVVFPNFSRQPVFAAPGKQVDLRGDASHLKELEVKGTKDNELMTQFRRQVADASPPEMKKYAETFVEDHPESAVSPYLVDLYFMQTPRPDYAKALRLLTLMAPEQPRNGYLNRLLPAARQMKDVTLAGRLKDFQATDMNGRHVSAADLKAAPMAVVNVWASWSYESMDIQRRLKALQRKNGHRLKLLSINVDASPVECRNAMKNDSISWPTVCDGRMFDGKLIRRLGLTSIPDNIILKNGNVVARGRSAQEIEQALTLPDSPK</sequence>
<dbReference type="PANTHER" id="PTHR42852:SF13">
    <property type="entry name" value="PROTEIN DIPZ"/>
    <property type="match status" value="1"/>
</dbReference>
<dbReference type="InterPro" id="IPR036249">
    <property type="entry name" value="Thioredoxin-like_sf"/>
</dbReference>
<dbReference type="PROSITE" id="PS51257">
    <property type="entry name" value="PROKAR_LIPOPROTEIN"/>
    <property type="match status" value="1"/>
</dbReference>
<keyword evidence="1" id="KW-0732">Signal</keyword>
<dbReference type="Proteomes" id="UP000016648">
    <property type="component" value="Unassembled WGS sequence"/>
</dbReference>
<organism evidence="3 4">
    <name type="scientific">Segatella baroniae F0067</name>
    <dbReference type="NCBI Taxonomy" id="1115809"/>
    <lineage>
        <taxon>Bacteria</taxon>
        <taxon>Pseudomonadati</taxon>
        <taxon>Bacteroidota</taxon>
        <taxon>Bacteroidia</taxon>
        <taxon>Bacteroidales</taxon>
        <taxon>Prevotellaceae</taxon>
        <taxon>Segatella</taxon>
    </lineage>
</organism>
<dbReference type="PATRIC" id="fig|1115809.3.peg.1987"/>
<keyword evidence="4" id="KW-1185">Reference proteome</keyword>
<dbReference type="EMBL" id="AWEY01000035">
    <property type="protein sequence ID" value="ERK38658.1"/>
    <property type="molecule type" value="Genomic_DNA"/>
</dbReference>
<dbReference type="InterPro" id="IPR025380">
    <property type="entry name" value="DUF4369"/>
</dbReference>
<protein>
    <submittedName>
        <fullName evidence="3">PF14289 domain protein</fullName>
    </submittedName>
</protein>
<reference evidence="3 4" key="1">
    <citation type="submission" date="2013-08" db="EMBL/GenBank/DDBJ databases">
        <authorList>
            <person name="Durkin A.S."/>
            <person name="Haft D.R."/>
            <person name="McCorrison J."/>
            <person name="Torralba M."/>
            <person name="Gillis M."/>
            <person name="Haft D.H."/>
            <person name="Methe B."/>
            <person name="Sutton G."/>
            <person name="Nelson K.E."/>
        </authorList>
    </citation>
    <scope>NUCLEOTIDE SEQUENCE [LARGE SCALE GENOMIC DNA]</scope>
    <source>
        <strain evidence="3 4">F0067</strain>
    </source>
</reference>
<feature type="chain" id="PRO_5004633137" evidence="1">
    <location>
        <begin position="21"/>
        <end position="337"/>
    </location>
</feature>
<gene>
    <name evidence="3" type="ORF">HMPREF9135_1801</name>
</gene>
<proteinExistence type="predicted"/>
<evidence type="ECO:0000313" key="3">
    <source>
        <dbReference type="EMBL" id="ERK38658.1"/>
    </source>
</evidence>
<name>U2QBG7_9BACT</name>
<feature type="domain" description="DUF4369" evidence="2">
    <location>
        <begin position="26"/>
        <end position="117"/>
    </location>
</feature>
<dbReference type="InterPro" id="IPR050553">
    <property type="entry name" value="Thioredoxin_ResA/DsbE_sf"/>
</dbReference>
<dbReference type="Pfam" id="PF14289">
    <property type="entry name" value="DUF4369"/>
    <property type="match status" value="1"/>
</dbReference>
<dbReference type="CDD" id="cd02966">
    <property type="entry name" value="TlpA_like_family"/>
    <property type="match status" value="1"/>
</dbReference>
<dbReference type="AlphaFoldDB" id="U2QBG7"/>
<dbReference type="RefSeq" id="WP_021590319.1">
    <property type="nucleotide sequence ID" value="NZ_AWEY01000035.1"/>
</dbReference>
<evidence type="ECO:0000259" key="2">
    <source>
        <dbReference type="Pfam" id="PF14289"/>
    </source>
</evidence>
<accession>U2QBG7</accession>
<evidence type="ECO:0000256" key="1">
    <source>
        <dbReference type="SAM" id="SignalP"/>
    </source>
</evidence>
<feature type="signal peptide" evidence="1">
    <location>
        <begin position="1"/>
        <end position="20"/>
    </location>
</feature>
<dbReference type="Gene3D" id="3.40.30.10">
    <property type="entry name" value="Glutaredoxin"/>
    <property type="match status" value="1"/>
</dbReference>
<evidence type="ECO:0000313" key="4">
    <source>
        <dbReference type="Proteomes" id="UP000016648"/>
    </source>
</evidence>
<dbReference type="SUPFAM" id="SSF52833">
    <property type="entry name" value="Thioredoxin-like"/>
    <property type="match status" value="1"/>
</dbReference>